<dbReference type="Gene3D" id="3.30.160.60">
    <property type="entry name" value="Classic Zinc Finger"/>
    <property type="match status" value="1"/>
</dbReference>
<gene>
    <name evidence="4" type="ORF">N7G274_007793</name>
</gene>
<accession>A0ABR4A2J9</accession>
<dbReference type="EMBL" id="JBEFKJ010000025">
    <property type="protein sequence ID" value="KAL2039521.1"/>
    <property type="molecule type" value="Genomic_DNA"/>
</dbReference>
<feature type="compositionally biased region" description="Polar residues" evidence="2">
    <location>
        <begin position="344"/>
        <end position="359"/>
    </location>
</feature>
<reference evidence="4 5" key="1">
    <citation type="submission" date="2024-09" db="EMBL/GenBank/DDBJ databases">
        <title>Rethinking Asexuality: The Enigmatic Case of Functional Sexual Genes in Lepraria (Stereocaulaceae).</title>
        <authorList>
            <person name="Doellman M."/>
            <person name="Sun Y."/>
            <person name="Barcenas-Pena A."/>
            <person name="Lumbsch H.T."/>
            <person name="Grewe F."/>
        </authorList>
    </citation>
    <scope>NUCLEOTIDE SEQUENCE [LARGE SCALE GENOMIC DNA]</scope>
    <source>
        <strain evidence="4 5">Mercado 3170</strain>
    </source>
</reference>
<feature type="compositionally biased region" description="Low complexity" evidence="2">
    <location>
        <begin position="806"/>
        <end position="829"/>
    </location>
</feature>
<feature type="region of interest" description="Disordered" evidence="2">
    <location>
        <begin position="804"/>
        <end position="829"/>
    </location>
</feature>
<keyword evidence="1" id="KW-0862">Zinc</keyword>
<organism evidence="4 5">
    <name type="scientific">Stereocaulon virgatum</name>
    <dbReference type="NCBI Taxonomy" id="373712"/>
    <lineage>
        <taxon>Eukaryota</taxon>
        <taxon>Fungi</taxon>
        <taxon>Dikarya</taxon>
        <taxon>Ascomycota</taxon>
        <taxon>Pezizomycotina</taxon>
        <taxon>Lecanoromycetes</taxon>
        <taxon>OSLEUM clade</taxon>
        <taxon>Lecanoromycetidae</taxon>
        <taxon>Lecanorales</taxon>
        <taxon>Lecanorineae</taxon>
        <taxon>Stereocaulaceae</taxon>
        <taxon>Stereocaulon</taxon>
    </lineage>
</organism>
<evidence type="ECO:0000256" key="2">
    <source>
        <dbReference type="SAM" id="MobiDB-lite"/>
    </source>
</evidence>
<evidence type="ECO:0000313" key="4">
    <source>
        <dbReference type="EMBL" id="KAL2039521.1"/>
    </source>
</evidence>
<comment type="caution">
    <text evidence="4">The sequence shown here is derived from an EMBL/GenBank/DDBJ whole genome shotgun (WGS) entry which is preliminary data.</text>
</comment>
<evidence type="ECO:0000259" key="3">
    <source>
        <dbReference type="PROSITE" id="PS50157"/>
    </source>
</evidence>
<dbReference type="InterPro" id="IPR013087">
    <property type="entry name" value="Znf_C2H2_type"/>
</dbReference>
<proteinExistence type="predicted"/>
<feature type="region of interest" description="Disordered" evidence="2">
    <location>
        <begin position="340"/>
        <end position="359"/>
    </location>
</feature>
<protein>
    <recommendedName>
        <fullName evidence="3">C2H2-type domain-containing protein</fullName>
    </recommendedName>
</protein>
<dbReference type="Proteomes" id="UP001590950">
    <property type="component" value="Unassembled WGS sequence"/>
</dbReference>
<keyword evidence="5" id="KW-1185">Reference proteome</keyword>
<keyword evidence="1" id="KW-0863">Zinc-finger</keyword>
<dbReference type="PROSITE" id="PS00028">
    <property type="entry name" value="ZINC_FINGER_C2H2_1"/>
    <property type="match status" value="1"/>
</dbReference>
<keyword evidence="1" id="KW-0479">Metal-binding</keyword>
<evidence type="ECO:0000256" key="1">
    <source>
        <dbReference type="PROSITE-ProRule" id="PRU00042"/>
    </source>
</evidence>
<evidence type="ECO:0000313" key="5">
    <source>
        <dbReference type="Proteomes" id="UP001590950"/>
    </source>
</evidence>
<feature type="domain" description="C2H2-type" evidence="3">
    <location>
        <begin position="906"/>
        <end position="936"/>
    </location>
</feature>
<dbReference type="SMART" id="SM00355">
    <property type="entry name" value="ZnF_C2H2"/>
    <property type="match status" value="2"/>
</dbReference>
<dbReference type="PROSITE" id="PS50157">
    <property type="entry name" value="ZINC_FINGER_C2H2_2"/>
    <property type="match status" value="1"/>
</dbReference>
<sequence length="964" mass="107452">MCGTNDHIFVRGVPCALSHYFHERSDNRALGVVSRYACEVGFRDWVKTFRQISLDIEIEERVMCPLLWCRKVFENLSSVVDHVRSCDRLSDGWYWCPTCRRPERFLECDESCGMGQRSLPQRKGSKLQRAASFFSCLGRKQPSRIDTVKRSMDRDETDPEMKNIIAERSEKGELDAGPDCQMFGSDIADARLAKDLKAALLANEKGSYRSESDDDVMLPIASSAPSSIPLANKFDVGSQQEMYDPSTYSSQSLQEAESVFDREEDARSSGRSELLPLDYNHTCAELPGSRMTTASLPKLDSSDISMASKPLRLAESYWDYTSGSDALAGMVSPIDGEFRGAPSEATSSPRLLSPDSNTVSLTSPTSTLFEQAHVPGDITSLWRLSSSLDPLVVPKQLHLRTDFNTSTALTTPSDPSTNRQISIFYAGYEYLSEYMSLDPLDVSAETLPSTRGSLRTSSPVPTQSQVEELRDLVGIVNYEWMQRIPSETELYTRCSALSAQRLFDNGARSLQSLICATLPRSFEDVFALMHFAFAAAYVLHREHASYDWKDFFQDALQFHLALSDKSDRSSFLEVMDRWWLAPGLPLKDSLVIESGPVLGHMLQESTIGIQQMDLLNLLKSGEVARNFSEFLDGFEEAGIKERNDHLLAGAMLSTAQGREPLVEHMINAIIHPLQQQRGIEAFRDQVSEAEAQLHNGLLQNLREIEVVLISSGKRTSRSPHLYERYHECITSLCDTAMAPPDPSWNQESLWTLEAAWRDHYYIADLHEILAISLELDKYRSIDASTNRWPDTSVLAVIRSDPTLLKSSPPASSNSCGSSTDSSPTSLASLDSTMSLSGETLASSLISPTALSQNSLSPTSPTFPMPNAEIASCQLCDAKFRGTPQHRKSNLQRHMRTSKIHSGYAGFKCPEPGCSSRLRRTDNLGKHLQTIHGLSSPVQKHDAIRRSRHMANPDLQPPSETFLWD</sequence>
<name>A0ABR4A2J9_9LECA</name>